<evidence type="ECO:0000256" key="7">
    <source>
        <dbReference type="ARBA" id="ARBA00023004"/>
    </source>
</evidence>
<dbReference type="Gene3D" id="2.40.170.20">
    <property type="entry name" value="TonB-dependent receptor, beta-barrel domain"/>
    <property type="match status" value="1"/>
</dbReference>
<evidence type="ECO:0000256" key="10">
    <source>
        <dbReference type="ARBA" id="ARBA00023136"/>
    </source>
</evidence>
<dbReference type="GO" id="GO:0015344">
    <property type="term" value="F:siderophore uptake transmembrane transporter activity"/>
    <property type="evidence" value="ECO:0007669"/>
    <property type="project" value="TreeGrafter"/>
</dbReference>
<dbReference type="InterPro" id="IPR039426">
    <property type="entry name" value="TonB-dep_rcpt-like"/>
</dbReference>
<evidence type="ECO:0000256" key="5">
    <source>
        <dbReference type="ARBA" id="ARBA00022692"/>
    </source>
</evidence>
<evidence type="ECO:0000256" key="9">
    <source>
        <dbReference type="ARBA" id="ARBA00023077"/>
    </source>
</evidence>
<dbReference type="Proteomes" id="UP000242861">
    <property type="component" value="Unassembled WGS sequence"/>
</dbReference>
<dbReference type="AlphaFoldDB" id="A0A2I0CMM0"/>
<dbReference type="PANTHER" id="PTHR32552">
    <property type="entry name" value="FERRICHROME IRON RECEPTOR-RELATED"/>
    <property type="match status" value="1"/>
</dbReference>
<feature type="region of interest" description="Disordered" evidence="13">
    <location>
        <begin position="1"/>
        <end position="25"/>
    </location>
</feature>
<reference evidence="16" key="1">
    <citation type="submission" date="2017-12" db="EMBL/GenBank/DDBJ databases">
        <authorList>
            <person name="Yu X.-Y."/>
        </authorList>
    </citation>
    <scope>NUCLEOTIDE SEQUENCE [LARGE SCALE GENOMIC DNA]</scope>
    <source>
        <strain evidence="16">ZYSR67-Z</strain>
    </source>
</reference>
<dbReference type="EMBL" id="PIYS01000027">
    <property type="protein sequence ID" value="PKF70406.1"/>
    <property type="molecule type" value="Genomic_DNA"/>
</dbReference>
<keyword evidence="8" id="KW-0406">Ion transport</keyword>
<keyword evidence="4" id="KW-0410">Iron transport</keyword>
<feature type="domain" description="TonB-dependent receptor-like beta-barrel" evidence="14">
    <location>
        <begin position="72"/>
        <end position="172"/>
    </location>
</feature>
<keyword evidence="5 12" id="KW-0812">Transmembrane</keyword>
<protein>
    <recommendedName>
        <fullName evidence="14">TonB-dependent receptor-like beta-barrel domain-containing protein</fullName>
    </recommendedName>
</protein>
<feature type="compositionally biased region" description="Low complexity" evidence="13">
    <location>
        <begin position="13"/>
        <end position="25"/>
    </location>
</feature>
<evidence type="ECO:0000256" key="8">
    <source>
        <dbReference type="ARBA" id="ARBA00023065"/>
    </source>
</evidence>
<dbReference type="PANTHER" id="PTHR32552:SF68">
    <property type="entry name" value="FERRICHROME OUTER MEMBRANE TRANSPORTER_PHAGE RECEPTOR"/>
    <property type="match status" value="1"/>
</dbReference>
<evidence type="ECO:0000256" key="12">
    <source>
        <dbReference type="PROSITE-ProRule" id="PRU01360"/>
    </source>
</evidence>
<comment type="similarity">
    <text evidence="12">Belongs to the TonB-dependent receptor family.</text>
</comment>
<dbReference type="Pfam" id="PF00593">
    <property type="entry name" value="TonB_dep_Rec_b-barrel"/>
    <property type="match status" value="1"/>
</dbReference>
<evidence type="ECO:0000313" key="15">
    <source>
        <dbReference type="EMBL" id="PKF70406.1"/>
    </source>
</evidence>
<comment type="caution">
    <text evidence="15">The sequence shown here is derived from an EMBL/GenBank/DDBJ whole genome shotgun (WGS) entry which is preliminary data.</text>
</comment>
<evidence type="ECO:0000256" key="2">
    <source>
        <dbReference type="ARBA" id="ARBA00022448"/>
    </source>
</evidence>
<comment type="subcellular location">
    <subcellularLocation>
        <location evidence="1 12">Cell outer membrane</location>
        <topology evidence="1 12">Multi-pass membrane protein</topology>
    </subcellularLocation>
</comment>
<evidence type="ECO:0000313" key="16">
    <source>
        <dbReference type="Proteomes" id="UP000242861"/>
    </source>
</evidence>
<evidence type="ECO:0000256" key="13">
    <source>
        <dbReference type="SAM" id="MobiDB-lite"/>
    </source>
</evidence>
<evidence type="ECO:0000256" key="3">
    <source>
        <dbReference type="ARBA" id="ARBA00022452"/>
    </source>
</evidence>
<accession>A0A2I0CMM0</accession>
<dbReference type="RefSeq" id="WP_101194119.1">
    <property type="nucleotide sequence ID" value="NZ_PIYS01000027.1"/>
</dbReference>
<name>A0A2I0CMM0_9PSED</name>
<dbReference type="InterPro" id="IPR036942">
    <property type="entry name" value="Beta-barrel_TonB_sf"/>
</dbReference>
<keyword evidence="6" id="KW-0732">Signal</keyword>
<keyword evidence="11 12" id="KW-0998">Cell outer membrane</keyword>
<evidence type="ECO:0000256" key="1">
    <source>
        <dbReference type="ARBA" id="ARBA00004571"/>
    </source>
</evidence>
<keyword evidence="9" id="KW-0798">TonB box</keyword>
<dbReference type="GO" id="GO:0009279">
    <property type="term" value="C:cell outer membrane"/>
    <property type="evidence" value="ECO:0007669"/>
    <property type="project" value="UniProtKB-SubCell"/>
</dbReference>
<keyword evidence="10 12" id="KW-0472">Membrane</keyword>
<evidence type="ECO:0000259" key="14">
    <source>
        <dbReference type="Pfam" id="PF00593"/>
    </source>
</evidence>
<organism evidence="15 16">
    <name type="scientific">Pseudomonas fluvialis</name>
    <dbReference type="NCBI Taxonomy" id="1793966"/>
    <lineage>
        <taxon>Bacteria</taxon>
        <taxon>Pseudomonadati</taxon>
        <taxon>Pseudomonadota</taxon>
        <taxon>Gammaproteobacteria</taxon>
        <taxon>Pseudomonadales</taxon>
        <taxon>Pseudomonadaceae</taxon>
        <taxon>Pseudomonas</taxon>
    </lineage>
</organism>
<keyword evidence="2 12" id="KW-0813">Transport</keyword>
<evidence type="ECO:0000256" key="4">
    <source>
        <dbReference type="ARBA" id="ARBA00022496"/>
    </source>
</evidence>
<dbReference type="InterPro" id="IPR000531">
    <property type="entry name" value="Beta-barrel_TonB"/>
</dbReference>
<dbReference type="PROSITE" id="PS52016">
    <property type="entry name" value="TONB_DEPENDENT_REC_3"/>
    <property type="match status" value="1"/>
</dbReference>
<keyword evidence="7" id="KW-0408">Iron</keyword>
<proteinExistence type="inferred from homology"/>
<evidence type="ECO:0000256" key="6">
    <source>
        <dbReference type="ARBA" id="ARBA00022729"/>
    </source>
</evidence>
<keyword evidence="3 12" id="KW-1134">Transmembrane beta strand</keyword>
<sequence>MRSTSCSRERRTGSSTATSIKSTSATACNPGRRRFTYGNTVTNPVPLFSPSFLYIPPLSRFSGVIFLKPAQLQLTGALTLLDAQTRRSTLAAEQGRRPSQVAERLASLWAVYHFDQGPLSGFNLGMGARYTGASYGDNQESAQLRVPSFTVYDAMLSYRLDDLTLQLNANNLTDKQYIATCDYYCWYGNRRNLIASLSYAW</sequence>
<evidence type="ECO:0000256" key="11">
    <source>
        <dbReference type="ARBA" id="ARBA00023237"/>
    </source>
</evidence>
<gene>
    <name evidence="15" type="ORF">CW360_13990</name>
</gene>
<dbReference type="SUPFAM" id="SSF56935">
    <property type="entry name" value="Porins"/>
    <property type="match status" value="1"/>
</dbReference>